<dbReference type="Gene3D" id="1.20.1580.10">
    <property type="entry name" value="ABC transporter ATPase like domain"/>
    <property type="match status" value="2"/>
</dbReference>
<dbReference type="GO" id="GO:0016887">
    <property type="term" value="F:ATP hydrolysis activity"/>
    <property type="evidence" value="ECO:0007669"/>
    <property type="project" value="InterPro"/>
</dbReference>
<evidence type="ECO:0000256" key="12">
    <source>
        <dbReference type="ARBA" id="ARBA00023125"/>
    </source>
</evidence>
<evidence type="ECO:0000256" key="6">
    <source>
        <dbReference type="ARBA" id="ARBA00022763"/>
    </source>
</evidence>
<organism evidence="20 21">
    <name type="scientific">Saccharothrix variisporea</name>
    <dbReference type="NCBI Taxonomy" id="543527"/>
    <lineage>
        <taxon>Bacteria</taxon>
        <taxon>Bacillati</taxon>
        <taxon>Actinomycetota</taxon>
        <taxon>Actinomycetes</taxon>
        <taxon>Pseudonocardiales</taxon>
        <taxon>Pseudonocardiaceae</taxon>
        <taxon>Saccharothrix</taxon>
    </lineage>
</organism>
<comment type="similarity">
    <text evidence="15 18">Belongs to the ABC transporter superfamily. UvrA family.</text>
</comment>
<evidence type="ECO:0000256" key="3">
    <source>
        <dbReference type="ARBA" id="ARBA00022723"/>
    </source>
</evidence>
<comment type="caution">
    <text evidence="20">The sequence shown here is derived from an EMBL/GenBank/DDBJ whole genome shotgun (WGS) entry which is preliminary data.</text>
</comment>
<dbReference type="CDD" id="cd03271">
    <property type="entry name" value="ABC_UvrA_II"/>
    <property type="match status" value="1"/>
</dbReference>
<dbReference type="PANTHER" id="PTHR43152">
    <property type="entry name" value="UVRABC SYSTEM PROTEIN A"/>
    <property type="match status" value="1"/>
</dbReference>
<dbReference type="Gene3D" id="1.10.8.280">
    <property type="entry name" value="ABC transporter ATPase domain-like"/>
    <property type="match status" value="1"/>
</dbReference>
<dbReference type="HAMAP" id="MF_00205">
    <property type="entry name" value="UvrA"/>
    <property type="match status" value="1"/>
</dbReference>
<keyword evidence="14 18" id="KW-0742">SOS response</keyword>
<evidence type="ECO:0000256" key="9">
    <source>
        <dbReference type="ARBA" id="ARBA00022833"/>
    </source>
</evidence>
<dbReference type="GO" id="GO:0009432">
    <property type="term" value="P:SOS response"/>
    <property type="evidence" value="ECO:0007669"/>
    <property type="project" value="UniProtKB-UniRule"/>
</dbReference>
<dbReference type="Gene3D" id="3.40.50.300">
    <property type="entry name" value="P-loop containing nucleotide triphosphate hydrolases"/>
    <property type="match status" value="2"/>
</dbReference>
<evidence type="ECO:0000256" key="8">
    <source>
        <dbReference type="ARBA" id="ARBA00022771"/>
    </source>
</evidence>
<evidence type="ECO:0000313" key="21">
    <source>
        <dbReference type="Proteomes" id="UP000272729"/>
    </source>
</evidence>
<dbReference type="InterPro" id="IPR041552">
    <property type="entry name" value="UvrA_DNA-bd"/>
</dbReference>
<dbReference type="InterPro" id="IPR017871">
    <property type="entry name" value="ABC_transporter-like_CS"/>
</dbReference>
<protein>
    <recommendedName>
        <fullName evidence="16 18">UvrABC system protein A</fullName>
        <shortName evidence="18">UvrA protein</shortName>
    </recommendedName>
    <alternativeName>
        <fullName evidence="17 18">Excinuclease ABC subunit A</fullName>
    </alternativeName>
</protein>
<evidence type="ECO:0000256" key="1">
    <source>
        <dbReference type="ARBA" id="ARBA00004496"/>
    </source>
</evidence>
<comment type="subunit">
    <text evidence="18">Forms a heterotetramer with UvrB during the search for lesions.</text>
</comment>
<dbReference type="RefSeq" id="WP_121227249.1">
    <property type="nucleotide sequence ID" value="NZ_JBIUBA010000014.1"/>
</dbReference>
<dbReference type="GO" id="GO:0009380">
    <property type="term" value="C:excinuclease repair complex"/>
    <property type="evidence" value="ECO:0007669"/>
    <property type="project" value="InterPro"/>
</dbReference>
<keyword evidence="9 18" id="KW-0862">Zinc</keyword>
<dbReference type="InterPro" id="IPR003439">
    <property type="entry name" value="ABC_transporter-like_ATP-bd"/>
</dbReference>
<keyword evidence="5 18" id="KW-0547">Nucleotide-binding</keyword>
<keyword evidence="8 18" id="KW-0863">Zinc-finger</keyword>
<evidence type="ECO:0000259" key="19">
    <source>
        <dbReference type="PROSITE" id="PS50893"/>
    </source>
</evidence>
<dbReference type="AlphaFoldDB" id="A0A495XHF9"/>
<evidence type="ECO:0000256" key="13">
    <source>
        <dbReference type="ARBA" id="ARBA00023204"/>
    </source>
</evidence>
<keyword evidence="7 18" id="KW-0228">DNA excision</keyword>
<dbReference type="GO" id="GO:0009381">
    <property type="term" value="F:excinuclease ABC activity"/>
    <property type="evidence" value="ECO:0007669"/>
    <property type="project" value="UniProtKB-UniRule"/>
</dbReference>
<evidence type="ECO:0000256" key="16">
    <source>
        <dbReference type="ARBA" id="ARBA00039316"/>
    </source>
</evidence>
<evidence type="ECO:0000256" key="5">
    <source>
        <dbReference type="ARBA" id="ARBA00022741"/>
    </source>
</evidence>
<proteinExistence type="inferred from homology"/>
<keyword evidence="4 18" id="KW-0677">Repeat</keyword>
<evidence type="ECO:0000256" key="7">
    <source>
        <dbReference type="ARBA" id="ARBA00022769"/>
    </source>
</evidence>
<comment type="caution">
    <text evidence="18">Lacks conserved residue(s) required for the propagation of feature annotation.</text>
</comment>
<comment type="function">
    <text evidence="18">The UvrABC repair system catalyzes the recognition and processing of DNA lesions. UvrA is an ATPase and a DNA-binding protein. A damage recognition complex composed of 2 UvrA and 2 UvrB subunits scans DNA for abnormalities. When the presence of a lesion has been verified by UvrB, the UvrA molecules dissociate.</text>
</comment>
<keyword evidence="13 18" id="KW-0234">DNA repair</keyword>
<keyword evidence="3 18" id="KW-0479">Metal-binding</keyword>
<dbReference type="PROSITE" id="PS00211">
    <property type="entry name" value="ABC_TRANSPORTER_1"/>
    <property type="match status" value="2"/>
</dbReference>
<dbReference type="NCBIfam" id="NF001503">
    <property type="entry name" value="PRK00349.1"/>
    <property type="match status" value="1"/>
</dbReference>
<evidence type="ECO:0000256" key="11">
    <source>
        <dbReference type="ARBA" id="ARBA00022881"/>
    </source>
</evidence>
<reference evidence="20 21" key="1">
    <citation type="submission" date="2018-10" db="EMBL/GenBank/DDBJ databases">
        <title>Sequencing the genomes of 1000 actinobacteria strains.</title>
        <authorList>
            <person name="Klenk H.-P."/>
        </authorList>
    </citation>
    <scope>NUCLEOTIDE SEQUENCE [LARGE SCALE GENOMIC DNA]</scope>
    <source>
        <strain evidence="20 21">DSM 43911</strain>
    </source>
</reference>
<dbReference type="GO" id="GO:0005737">
    <property type="term" value="C:cytoplasm"/>
    <property type="evidence" value="ECO:0007669"/>
    <property type="project" value="UniProtKB-SubCell"/>
</dbReference>
<evidence type="ECO:0000256" key="14">
    <source>
        <dbReference type="ARBA" id="ARBA00023236"/>
    </source>
</evidence>
<keyword evidence="6 18" id="KW-0227">DNA damage</keyword>
<dbReference type="PROSITE" id="PS50893">
    <property type="entry name" value="ABC_TRANSPORTER_2"/>
    <property type="match status" value="1"/>
</dbReference>
<dbReference type="CDD" id="cd03270">
    <property type="entry name" value="ABC_UvrA_I"/>
    <property type="match status" value="1"/>
</dbReference>
<comment type="subcellular location">
    <subcellularLocation>
        <location evidence="1 18">Cytoplasm</location>
    </subcellularLocation>
</comment>
<keyword evidence="10 18" id="KW-0067">ATP-binding</keyword>
<dbReference type="PANTHER" id="PTHR43152:SF3">
    <property type="entry name" value="UVRABC SYSTEM PROTEIN A"/>
    <property type="match status" value="1"/>
</dbReference>
<evidence type="ECO:0000256" key="4">
    <source>
        <dbReference type="ARBA" id="ARBA00022737"/>
    </source>
</evidence>
<dbReference type="Pfam" id="PF17760">
    <property type="entry name" value="UvrA_inter"/>
    <property type="match status" value="1"/>
</dbReference>
<feature type="binding site" evidence="18">
    <location>
        <begin position="651"/>
        <end position="658"/>
    </location>
    <ligand>
        <name>ATP</name>
        <dbReference type="ChEBI" id="CHEBI:30616"/>
    </ligand>
</feature>
<evidence type="ECO:0000256" key="2">
    <source>
        <dbReference type="ARBA" id="ARBA00022490"/>
    </source>
</evidence>
<dbReference type="OrthoDB" id="9809851at2"/>
<gene>
    <name evidence="18" type="primary">uvrA</name>
    <name evidence="20" type="ORF">DFJ66_6795</name>
</gene>
<dbReference type="FunFam" id="1.20.1580.10:FF:000001">
    <property type="entry name" value="UvrABC system protein A"/>
    <property type="match status" value="2"/>
</dbReference>
<dbReference type="GO" id="GO:0008270">
    <property type="term" value="F:zinc ion binding"/>
    <property type="evidence" value="ECO:0007669"/>
    <property type="project" value="UniProtKB-UniRule"/>
</dbReference>
<dbReference type="InterPro" id="IPR004602">
    <property type="entry name" value="UvrA"/>
</dbReference>
<feature type="zinc finger region" description="C4-type" evidence="18">
    <location>
        <begin position="750"/>
        <end position="776"/>
    </location>
</feature>
<evidence type="ECO:0000256" key="17">
    <source>
        <dbReference type="ARBA" id="ARBA00042156"/>
    </source>
</evidence>
<name>A0A495XHF9_9PSEU</name>
<feature type="binding site" evidence="18">
    <location>
        <begin position="32"/>
        <end position="39"/>
    </location>
    <ligand>
        <name>ATP</name>
        <dbReference type="ChEBI" id="CHEBI:30616"/>
    </ligand>
</feature>
<keyword evidence="21" id="KW-1185">Reference proteome</keyword>
<dbReference type="SUPFAM" id="SSF52540">
    <property type="entry name" value="P-loop containing nucleoside triphosphate hydrolases"/>
    <property type="match status" value="2"/>
</dbReference>
<keyword evidence="12 18" id="KW-0238">DNA-binding</keyword>
<dbReference type="InterPro" id="IPR013815">
    <property type="entry name" value="ATP_grasp_subdomain_1"/>
</dbReference>
<dbReference type="InterPro" id="IPR041102">
    <property type="entry name" value="UvrA_inter"/>
</dbReference>
<evidence type="ECO:0000256" key="10">
    <source>
        <dbReference type="ARBA" id="ARBA00022840"/>
    </source>
</evidence>
<dbReference type="NCBIfam" id="TIGR00630">
    <property type="entry name" value="uvra"/>
    <property type="match status" value="1"/>
</dbReference>
<accession>A0A495XHF9</accession>
<keyword evidence="2 18" id="KW-0963">Cytoplasm</keyword>
<evidence type="ECO:0000256" key="15">
    <source>
        <dbReference type="ARBA" id="ARBA00038000"/>
    </source>
</evidence>
<dbReference type="GO" id="GO:0003677">
    <property type="term" value="F:DNA binding"/>
    <property type="evidence" value="ECO:0007669"/>
    <property type="project" value="UniProtKB-UniRule"/>
</dbReference>
<dbReference type="EMBL" id="RBXR01000001">
    <property type="protein sequence ID" value="RKT73462.1"/>
    <property type="molecule type" value="Genomic_DNA"/>
</dbReference>
<evidence type="ECO:0000313" key="20">
    <source>
        <dbReference type="EMBL" id="RKT73462.1"/>
    </source>
</evidence>
<dbReference type="GO" id="GO:0006289">
    <property type="term" value="P:nucleotide-excision repair"/>
    <property type="evidence" value="ECO:0007669"/>
    <property type="project" value="UniProtKB-UniRule"/>
</dbReference>
<keyword evidence="11 18" id="KW-0267">Excision nuclease</keyword>
<evidence type="ECO:0000256" key="18">
    <source>
        <dbReference type="HAMAP-Rule" id="MF_00205"/>
    </source>
</evidence>
<dbReference type="InterPro" id="IPR027417">
    <property type="entry name" value="P-loop_NTPase"/>
</dbReference>
<dbReference type="FunFam" id="1.20.1580.10:FF:000002">
    <property type="entry name" value="UvrABC system protein A"/>
    <property type="match status" value="1"/>
</dbReference>
<sequence length="958" mass="105167">MADRLVVRGAREHNLRGVDLDLPRDSLIVFTGLSGSGKSSLAFDTIFAEGQRRYVESLSAYARQFLGQMDKPDVDFIEGLSPAVSIDQKSTSRNPRSTVGTITEVYDYLRLLYARAGKPHCPTCGEAISKQTPQQIVDQVLAMEQGTKFQVLAPVIRGRKGEYLDLFSTLQSQGYSRAKVDGVVYALGEVPKLKKQEKHHIAVVIDRLTVKASAKQRLTDSVETALRLADGLVELEFVDVPENDPGRVRGFSENLACPNGHPLAIEDLEPRSFSFNSPYGACPTCTGIGVRKEVDPELVVPDDELSLSEGAIAPWATGQTAEYFARLLEALALTIGFRMDTPWRQLPAKAQKAILHGVPEQVNVRYKNRYGRERSYYANYEGVIPFLERRQEQTESEYMREKYEGYMREVPCPVCQGTRLKPEILAVTLHHGRKGDKSIAEVCAMSVQECSEFLDGLKLGKREALIAGAVLKEIQARLHFLLDVGLNYLSLDRASATLSGGEAQRIRLATQIGSGLVGVLYVLDEPSIGLHQRDNHRLIETLTRLRDLGNTLIVVEHDEDTIRTSDWVVDIGPGAGEHGGQVVHSGPYQELLKNKKSITGDYLSGRKQIPMPTSRRKVDKKRQLTVVGAREHNLRGIDVSFPLGCLVSVTGVSGSGKSTLVNDILATVLANKLNGARQVPGRHTRVKGLEQVDKLVQVDQSPIGRTPRSNPATYTGVFDHIRKLFAATTEAKVRGYQPGRFSFNVKGGRCEACAGDGTIKIEMNFLPDVYVPCEVCKGARYNRETLEVHYKGKTISEVLDMPIEEAATFFEPINAIHRHLRTLVDVGLGYVRLGQPAPTLSGGEAQRVKLASELQKRSTGKTVYILDEPTTGLHFEDIRKLLGVINGLVDKGNTVIVIEHNLDVIKVSDWLVDMGPEGGSGGGTVVAEGTPEDVAEVEQSYTGQFLREVLGTDAAVAG</sequence>
<feature type="domain" description="ABC transporter" evidence="19">
    <location>
        <begin position="619"/>
        <end position="947"/>
    </location>
</feature>
<dbReference type="Gene3D" id="3.30.1490.20">
    <property type="entry name" value="ATP-grasp fold, A domain"/>
    <property type="match status" value="1"/>
</dbReference>
<dbReference type="GO" id="GO:0005524">
    <property type="term" value="F:ATP binding"/>
    <property type="evidence" value="ECO:0007669"/>
    <property type="project" value="UniProtKB-UniRule"/>
</dbReference>
<dbReference type="Pfam" id="PF17755">
    <property type="entry name" value="UvrA_DNA-bind"/>
    <property type="match status" value="1"/>
</dbReference>
<dbReference type="Proteomes" id="UP000272729">
    <property type="component" value="Unassembled WGS sequence"/>
</dbReference>